<dbReference type="PROSITE" id="PS50894">
    <property type="entry name" value="HPT"/>
    <property type="match status" value="1"/>
</dbReference>
<feature type="domain" description="PAC" evidence="20">
    <location>
        <begin position="591"/>
        <end position="645"/>
    </location>
</feature>
<dbReference type="CDD" id="cd00082">
    <property type="entry name" value="HisKA"/>
    <property type="match status" value="1"/>
</dbReference>
<dbReference type="InterPro" id="IPR036641">
    <property type="entry name" value="HPT_dom_sf"/>
</dbReference>
<feature type="domain" description="Response regulatory" evidence="18">
    <location>
        <begin position="131"/>
        <end position="252"/>
    </location>
</feature>
<keyword evidence="4" id="KW-1003">Cell membrane</keyword>
<dbReference type="SUPFAM" id="SSF52172">
    <property type="entry name" value="CheY-like"/>
    <property type="match status" value="3"/>
</dbReference>
<dbReference type="Pfam" id="PF00072">
    <property type="entry name" value="Response_reg"/>
    <property type="match status" value="3"/>
</dbReference>
<feature type="domain" description="PAS" evidence="19">
    <location>
        <begin position="517"/>
        <end position="575"/>
    </location>
</feature>
<protein>
    <recommendedName>
        <fullName evidence="3">histidine kinase</fullName>
        <ecNumber evidence="3">2.7.13.3</ecNumber>
    </recommendedName>
</protein>
<keyword evidence="14" id="KW-0472">Membrane</keyword>
<dbReference type="NCBIfam" id="TIGR00229">
    <property type="entry name" value="sensory_box"/>
    <property type="match status" value="4"/>
</dbReference>
<evidence type="ECO:0000256" key="4">
    <source>
        <dbReference type="ARBA" id="ARBA00022475"/>
    </source>
</evidence>
<keyword evidence="6 16" id="KW-0597">Phosphoprotein</keyword>
<dbReference type="CDD" id="cd00088">
    <property type="entry name" value="HPT"/>
    <property type="match status" value="1"/>
</dbReference>
<dbReference type="InterPro" id="IPR011006">
    <property type="entry name" value="CheY-like_superfamily"/>
</dbReference>
<dbReference type="InterPro" id="IPR003594">
    <property type="entry name" value="HATPase_dom"/>
</dbReference>
<feature type="domain" description="HPt" evidence="21">
    <location>
        <begin position="5"/>
        <end position="112"/>
    </location>
</feature>
<organism evidence="22 23">
    <name type="scientific">Methylotuvimicrobium buryatense</name>
    <name type="common">Methylomicrobium buryatense</name>
    <dbReference type="NCBI Taxonomy" id="95641"/>
    <lineage>
        <taxon>Bacteria</taxon>
        <taxon>Pseudomonadati</taxon>
        <taxon>Pseudomonadota</taxon>
        <taxon>Gammaproteobacteria</taxon>
        <taxon>Methylococcales</taxon>
        <taxon>Methylococcaceae</taxon>
        <taxon>Methylotuvimicrobium</taxon>
    </lineage>
</organism>
<feature type="domain" description="Response regulatory" evidence="18">
    <location>
        <begin position="1291"/>
        <end position="1408"/>
    </location>
</feature>
<dbReference type="InterPro" id="IPR001610">
    <property type="entry name" value="PAC"/>
</dbReference>
<feature type="modified residue" description="4-aspartylphosphate" evidence="16">
    <location>
        <position position="1341"/>
    </location>
</feature>
<dbReference type="FunFam" id="3.30.565.10:FF:000023">
    <property type="entry name" value="PAS domain-containing sensor histidine kinase"/>
    <property type="match status" value="1"/>
</dbReference>
<evidence type="ECO:0000256" key="2">
    <source>
        <dbReference type="ARBA" id="ARBA00004429"/>
    </source>
</evidence>
<evidence type="ECO:0000256" key="14">
    <source>
        <dbReference type="ARBA" id="ARBA00023136"/>
    </source>
</evidence>
<evidence type="ECO:0000256" key="12">
    <source>
        <dbReference type="ARBA" id="ARBA00022989"/>
    </source>
</evidence>
<evidence type="ECO:0000256" key="13">
    <source>
        <dbReference type="ARBA" id="ARBA00023012"/>
    </source>
</evidence>
<keyword evidence="9" id="KW-0547">Nucleotide-binding</keyword>
<evidence type="ECO:0000313" key="22">
    <source>
        <dbReference type="EMBL" id="QCW82142.1"/>
    </source>
</evidence>
<dbReference type="InterPro" id="IPR036097">
    <property type="entry name" value="HisK_dim/P_sf"/>
</dbReference>
<dbReference type="PROSITE" id="PS50113">
    <property type="entry name" value="PAC"/>
    <property type="match status" value="4"/>
</dbReference>
<evidence type="ECO:0000256" key="5">
    <source>
        <dbReference type="ARBA" id="ARBA00022519"/>
    </source>
</evidence>
<evidence type="ECO:0000256" key="6">
    <source>
        <dbReference type="ARBA" id="ARBA00022553"/>
    </source>
</evidence>
<keyword evidence="11" id="KW-0067">ATP-binding</keyword>
<dbReference type="Pfam" id="PF01627">
    <property type="entry name" value="Hpt"/>
    <property type="match status" value="1"/>
</dbReference>
<feature type="modified residue" description="4-aspartylphosphate" evidence="16">
    <location>
        <position position="310"/>
    </location>
</feature>
<feature type="domain" description="PAC" evidence="20">
    <location>
        <begin position="848"/>
        <end position="899"/>
    </location>
</feature>
<keyword evidence="12" id="KW-1133">Transmembrane helix</keyword>
<comment type="catalytic activity">
    <reaction evidence="1">
        <text>ATP + protein L-histidine = ADP + protein N-phospho-L-histidine.</text>
        <dbReference type="EC" id="2.7.13.3"/>
    </reaction>
</comment>
<dbReference type="PANTHER" id="PTHR43047:SF72">
    <property type="entry name" value="OSMOSENSING HISTIDINE PROTEIN KINASE SLN1"/>
    <property type="match status" value="1"/>
</dbReference>
<dbReference type="Gene3D" id="3.30.450.20">
    <property type="entry name" value="PAS domain"/>
    <property type="match status" value="5"/>
</dbReference>
<evidence type="ECO:0000256" key="16">
    <source>
        <dbReference type="PROSITE-ProRule" id="PRU00169"/>
    </source>
</evidence>
<feature type="domain" description="PAC" evidence="20">
    <location>
        <begin position="980"/>
        <end position="1030"/>
    </location>
</feature>
<dbReference type="InterPro" id="IPR035965">
    <property type="entry name" value="PAS-like_dom_sf"/>
</dbReference>
<dbReference type="SUPFAM" id="SSF55785">
    <property type="entry name" value="PYP-like sensor domain (PAS domain)"/>
    <property type="match status" value="5"/>
</dbReference>
<evidence type="ECO:0000256" key="11">
    <source>
        <dbReference type="ARBA" id="ARBA00022840"/>
    </source>
</evidence>
<feature type="domain" description="PAS" evidence="19">
    <location>
        <begin position="410"/>
        <end position="441"/>
    </location>
</feature>
<dbReference type="Gene3D" id="1.10.287.130">
    <property type="match status" value="1"/>
</dbReference>
<dbReference type="InterPro" id="IPR008207">
    <property type="entry name" value="Sig_transdc_His_kin_Hpt_dom"/>
</dbReference>
<dbReference type="Pfam" id="PF08447">
    <property type="entry name" value="PAS_3"/>
    <property type="match status" value="2"/>
</dbReference>
<dbReference type="GO" id="GO:0005886">
    <property type="term" value="C:plasma membrane"/>
    <property type="evidence" value="ECO:0007669"/>
    <property type="project" value="UniProtKB-SubCell"/>
</dbReference>
<dbReference type="CDD" id="cd00156">
    <property type="entry name" value="REC"/>
    <property type="match status" value="2"/>
</dbReference>
<dbReference type="PANTHER" id="PTHR43047">
    <property type="entry name" value="TWO-COMPONENT HISTIDINE PROTEIN KINASE"/>
    <property type="match status" value="1"/>
</dbReference>
<keyword evidence="7" id="KW-0808">Transferase</keyword>
<dbReference type="SMART" id="SM00091">
    <property type="entry name" value="PAS"/>
    <property type="match status" value="5"/>
</dbReference>
<feature type="domain" description="PAS" evidence="19">
    <location>
        <begin position="646"/>
        <end position="680"/>
    </location>
</feature>
<feature type="domain" description="Response regulatory" evidence="18">
    <location>
        <begin position="261"/>
        <end position="377"/>
    </location>
</feature>
<dbReference type="InterPro" id="IPR004358">
    <property type="entry name" value="Sig_transdc_His_kin-like_C"/>
</dbReference>
<dbReference type="Gene3D" id="1.20.120.160">
    <property type="entry name" value="HPT domain"/>
    <property type="match status" value="1"/>
</dbReference>
<dbReference type="RefSeq" id="WP_017840040.1">
    <property type="nucleotide sequence ID" value="NZ_CP035467.1"/>
</dbReference>
<gene>
    <name evidence="22" type="ORF">EQU24_07715</name>
</gene>
<dbReference type="InterPro" id="IPR000014">
    <property type="entry name" value="PAS"/>
</dbReference>
<dbReference type="Gene3D" id="3.30.565.10">
    <property type="entry name" value="Histidine kinase-like ATPase, C-terminal domain"/>
    <property type="match status" value="1"/>
</dbReference>
<dbReference type="CDD" id="cd00130">
    <property type="entry name" value="PAS"/>
    <property type="match status" value="4"/>
</dbReference>
<dbReference type="InterPro" id="IPR036890">
    <property type="entry name" value="HATPase_C_sf"/>
</dbReference>
<keyword evidence="8" id="KW-0812">Transmembrane</keyword>
<dbReference type="Gene3D" id="2.10.70.100">
    <property type="match status" value="1"/>
</dbReference>
<comment type="subcellular location">
    <subcellularLocation>
        <location evidence="2">Cell inner membrane</location>
        <topology evidence="2">Multi-pass membrane protein</topology>
    </subcellularLocation>
</comment>
<dbReference type="SUPFAM" id="SSF55874">
    <property type="entry name" value="ATPase domain of HSP90 chaperone/DNA topoisomerase II/histidine kinase"/>
    <property type="match status" value="1"/>
</dbReference>
<dbReference type="SMART" id="SM00388">
    <property type="entry name" value="HisKA"/>
    <property type="match status" value="1"/>
</dbReference>
<evidence type="ECO:0000259" key="18">
    <source>
        <dbReference type="PROSITE" id="PS50110"/>
    </source>
</evidence>
<feature type="domain" description="Histidine kinase" evidence="17">
    <location>
        <begin position="1048"/>
        <end position="1264"/>
    </location>
</feature>
<dbReference type="CDD" id="cd16922">
    <property type="entry name" value="HATPase_EvgS-ArcB-TorS-like"/>
    <property type="match status" value="1"/>
</dbReference>
<dbReference type="InterPro" id="IPR013655">
    <property type="entry name" value="PAS_fold_3"/>
</dbReference>
<dbReference type="InterPro" id="IPR001789">
    <property type="entry name" value="Sig_transdc_resp-reg_receiver"/>
</dbReference>
<dbReference type="SUPFAM" id="SSF47384">
    <property type="entry name" value="Homodimeric domain of signal transducing histidine kinase"/>
    <property type="match status" value="1"/>
</dbReference>
<dbReference type="OrthoDB" id="5555388at2"/>
<proteinExistence type="predicted"/>
<evidence type="ECO:0000259" key="21">
    <source>
        <dbReference type="PROSITE" id="PS50894"/>
    </source>
</evidence>
<evidence type="ECO:0000259" key="17">
    <source>
        <dbReference type="PROSITE" id="PS50109"/>
    </source>
</evidence>
<dbReference type="Pfam" id="PF02518">
    <property type="entry name" value="HATPase_c"/>
    <property type="match status" value="1"/>
</dbReference>
<dbReference type="PROSITE" id="PS50112">
    <property type="entry name" value="PAS"/>
    <property type="match status" value="5"/>
</dbReference>
<keyword evidence="5" id="KW-0997">Cell inner membrane</keyword>
<dbReference type="PRINTS" id="PR00344">
    <property type="entry name" value="BCTRLSENSOR"/>
</dbReference>
<dbReference type="Proteomes" id="UP000305881">
    <property type="component" value="Chromosome"/>
</dbReference>
<dbReference type="InterPro" id="IPR005467">
    <property type="entry name" value="His_kinase_dom"/>
</dbReference>
<name>A0A4P9ULJ4_METBY</name>
<dbReference type="Pfam" id="PF12860">
    <property type="entry name" value="PAS_7"/>
    <property type="match status" value="1"/>
</dbReference>
<evidence type="ECO:0000259" key="19">
    <source>
        <dbReference type="PROSITE" id="PS50112"/>
    </source>
</evidence>
<evidence type="ECO:0000256" key="1">
    <source>
        <dbReference type="ARBA" id="ARBA00000085"/>
    </source>
</evidence>
<dbReference type="PROSITE" id="PS50110">
    <property type="entry name" value="RESPONSE_REGULATORY"/>
    <property type="match status" value="3"/>
</dbReference>
<evidence type="ECO:0000256" key="9">
    <source>
        <dbReference type="ARBA" id="ARBA00022741"/>
    </source>
</evidence>
<dbReference type="InterPro" id="IPR003661">
    <property type="entry name" value="HisK_dim/P_dom"/>
</dbReference>
<dbReference type="EMBL" id="CP035467">
    <property type="protein sequence ID" value="QCW82142.1"/>
    <property type="molecule type" value="Genomic_DNA"/>
</dbReference>
<dbReference type="InterPro" id="IPR000700">
    <property type="entry name" value="PAS-assoc_C"/>
</dbReference>
<evidence type="ECO:0000256" key="8">
    <source>
        <dbReference type="ARBA" id="ARBA00022692"/>
    </source>
</evidence>
<keyword evidence="23" id="KW-1185">Reference proteome</keyword>
<keyword evidence="10" id="KW-0418">Kinase</keyword>
<sequence length="1418" mass="158817">MQSQFSDALKELQTEFIDRLPERIGAIRSQFQKIDASAWRPEEAATLHRLVHGLTGSAGTFGMQALSDAARDMEIRLSDLLRSGKTPTDMEWQAVGLAFDSLSRLASLELPTDAPSLPPPPTPKRANHSPLIDIIEDDVDQALHLQSVLQKNGFRTRVFSEPTQFQTLFTEPNAEPPAAVIMDMIFPDGNLAGAEAVSHIKNLGKDSETPVIIVSVRDDIAGRLAAFRAGASRYLVKPVNSERIVDILDALTGRHPTKPYRVLLIDDDPLIVNAHAAELQAAGMEVKTSTQPLDILNILDNFSPDVAVLDVYMPEASGPELAAIIRERDEYLHLPILFLSGETDMTQQLLALSLGGDDFLVKPVQPRHLIAAVSARARRARQNSALRLRLETTLYEREREHLAINHHAIISIADRSGNITYINDKFCEISGYRREELIGQNHRIVKSGEHSPEFYHDLWETIAGGRVWQGEICNRRKDGSLYWVESTITPFLGSNGKPYQYVSIRTDISHVKKSVQQLRLLERAVEASTSGIVIADANQHDMPLIFTNKAFEGITGYSREEILGKNCRFLNSNDRHQPGLDHVRSALSKGEKVETVLRNYRKDGSMFWNELRIAPVHDEQGNLTHFIGIIKDVSERVRSNEALKKGEQNLRATLESTLDGILAVDDSGSILFANRQFIELWRIPEELALPGQPDQHLLDTAEHQLADPLEFRKVVQNIYRSGQDSQDLLEFADGRIVERHSKPLVSEGKIGGRVWSFHDITEIKRAERSVEYHKERLRRGQIFANIGTWEWNIQSGDLFWSERIAPLFGYPDGNLETSYENFLNAIHPEDRQAVVKAVSACLEYDEPYNIEHRVIWPDGTERWLLERGAVVRDEGKPTQMLGVVQDIDDRKRAELALAEREKYLRIFQHIVDSVVDGVITIGADGIIHSFNPAACAIFGYRESDIVGRKVNELMPEPHRSEIDNYLQRYCATGTGKIINQQLEVAGLKADGNIFPLEIAFSQIKLSDDLLFVGLARDITERKRAEQALITARVIAERANQTKSDFLSNMSHELRTPMNAILGFGQLLQYDETLSDTQKEDVGEILKAGRHLLDLINEILDLAKIESGRISLSIEPVRVAPIIEECLSLVSTQADKRRISLRNNAQEDFTVQADQTRLKQTLLNLISNAIKYNREGGLVAVEAMPKDSEYLSIQITDTGRGIPKERLHELFQPFNRLDAENSAIEGTGIGLTISRRIVEMMGGAIEVESEVGVGSRFMITLPAASNPTLSEPPKTSAAIEKPALQSRSRQQLVLYIEDNPSNIRLVSQILERQRHIRLITAHTPELGIDLARAHRPDLILLDINMPNLNGFQVLSIFQNDPIVKSAPVIAITANAMPRDIEQGKAAGFADYLTKPLDITQFNAVLEDLLNRIQKDPDSS</sequence>
<evidence type="ECO:0000256" key="3">
    <source>
        <dbReference type="ARBA" id="ARBA00012438"/>
    </source>
</evidence>
<dbReference type="SMART" id="SM00448">
    <property type="entry name" value="REC"/>
    <property type="match status" value="3"/>
</dbReference>
<feature type="domain" description="PAS" evidence="19">
    <location>
        <begin position="798"/>
        <end position="845"/>
    </location>
</feature>
<dbReference type="FunFam" id="1.10.287.130:FF:000038">
    <property type="entry name" value="Sensory transduction histidine kinase"/>
    <property type="match status" value="1"/>
</dbReference>
<feature type="domain" description="PAC" evidence="20">
    <location>
        <begin position="468"/>
        <end position="520"/>
    </location>
</feature>
<dbReference type="STRING" id="675511.GCA_000341735_01482"/>
<dbReference type="GO" id="GO:0009927">
    <property type="term" value="F:histidine phosphotransfer kinase activity"/>
    <property type="evidence" value="ECO:0007669"/>
    <property type="project" value="TreeGrafter"/>
</dbReference>
<dbReference type="GO" id="GO:0000155">
    <property type="term" value="F:phosphorelay sensor kinase activity"/>
    <property type="evidence" value="ECO:0007669"/>
    <property type="project" value="InterPro"/>
</dbReference>
<reference evidence="23" key="1">
    <citation type="journal article" date="2019" name="J. Bacteriol.">
        <title>A Mutagenic Screen Identifies a TonB-Dependent Receptor Required for the Lanthanide Metal Switch in the Type I Methanotroph 'Methylotuvimicrobium buryatense' 5GB1C.</title>
        <authorList>
            <person name="Groom J.D."/>
            <person name="Ford S.M."/>
            <person name="Pesesky M.W."/>
            <person name="Lidstrom M.E."/>
        </authorList>
    </citation>
    <scope>NUCLEOTIDE SEQUENCE [LARGE SCALE GENOMIC DNA]</scope>
    <source>
        <strain evidence="23">5GB1C</strain>
    </source>
</reference>
<dbReference type="Gene3D" id="3.40.50.2300">
    <property type="match status" value="3"/>
</dbReference>
<evidence type="ECO:0000313" key="23">
    <source>
        <dbReference type="Proteomes" id="UP000305881"/>
    </source>
</evidence>
<dbReference type="EC" id="2.7.13.3" evidence="3"/>
<dbReference type="Pfam" id="PF00512">
    <property type="entry name" value="HisKA"/>
    <property type="match status" value="1"/>
</dbReference>
<evidence type="ECO:0000256" key="10">
    <source>
        <dbReference type="ARBA" id="ARBA00022777"/>
    </source>
</evidence>
<accession>A0A4P9ULJ4</accession>
<dbReference type="GO" id="GO:0005524">
    <property type="term" value="F:ATP binding"/>
    <property type="evidence" value="ECO:0007669"/>
    <property type="project" value="UniProtKB-KW"/>
</dbReference>
<feature type="domain" description="PAS" evidence="19">
    <location>
        <begin position="903"/>
        <end position="973"/>
    </location>
</feature>
<keyword evidence="13" id="KW-0902">Two-component regulatory system</keyword>
<feature type="modified residue" description="4-aspartylphosphate" evidence="16">
    <location>
        <position position="183"/>
    </location>
</feature>
<evidence type="ECO:0000256" key="15">
    <source>
        <dbReference type="PROSITE-ProRule" id="PRU00110"/>
    </source>
</evidence>
<dbReference type="SUPFAM" id="SSF47226">
    <property type="entry name" value="Histidine-containing phosphotransfer domain, HPT domain"/>
    <property type="match status" value="1"/>
</dbReference>
<dbReference type="SMART" id="SM00086">
    <property type="entry name" value="PAC"/>
    <property type="match status" value="4"/>
</dbReference>
<evidence type="ECO:0000259" key="20">
    <source>
        <dbReference type="PROSITE" id="PS50113"/>
    </source>
</evidence>
<dbReference type="Pfam" id="PF13426">
    <property type="entry name" value="PAS_9"/>
    <property type="match status" value="2"/>
</dbReference>
<dbReference type="PROSITE" id="PS50109">
    <property type="entry name" value="HIS_KIN"/>
    <property type="match status" value="1"/>
</dbReference>
<feature type="modified residue" description="Phosphohistidine" evidence="15">
    <location>
        <position position="52"/>
    </location>
</feature>
<dbReference type="KEGG" id="mbur:EQU24_07715"/>
<evidence type="ECO:0000256" key="7">
    <source>
        <dbReference type="ARBA" id="ARBA00022679"/>
    </source>
</evidence>
<dbReference type="SMART" id="SM00387">
    <property type="entry name" value="HATPase_c"/>
    <property type="match status" value="1"/>
</dbReference>